<dbReference type="PROSITE" id="PS50928">
    <property type="entry name" value="ABC_TM1"/>
    <property type="match status" value="1"/>
</dbReference>
<feature type="domain" description="ABC transmembrane type-1" evidence="8">
    <location>
        <begin position="63"/>
        <end position="283"/>
    </location>
</feature>
<protein>
    <submittedName>
        <fullName evidence="9">ABC transporter permease</fullName>
    </submittedName>
</protein>
<evidence type="ECO:0000256" key="4">
    <source>
        <dbReference type="ARBA" id="ARBA00022692"/>
    </source>
</evidence>
<keyword evidence="2 7" id="KW-0813">Transport</keyword>
<dbReference type="PANTHER" id="PTHR30193">
    <property type="entry name" value="ABC TRANSPORTER PERMEASE PROTEIN"/>
    <property type="match status" value="1"/>
</dbReference>
<dbReference type="Gene3D" id="1.10.3720.10">
    <property type="entry name" value="MetI-like"/>
    <property type="match status" value="1"/>
</dbReference>
<comment type="similarity">
    <text evidence="7">Belongs to the binding-protein-dependent transport system permease family.</text>
</comment>
<proteinExistence type="inferred from homology"/>
<dbReference type="SUPFAM" id="SSF161098">
    <property type="entry name" value="MetI-like"/>
    <property type="match status" value="1"/>
</dbReference>
<evidence type="ECO:0000256" key="6">
    <source>
        <dbReference type="ARBA" id="ARBA00023136"/>
    </source>
</evidence>
<evidence type="ECO:0000259" key="8">
    <source>
        <dbReference type="PROSITE" id="PS50928"/>
    </source>
</evidence>
<comment type="caution">
    <text evidence="9">The sequence shown here is derived from an EMBL/GenBank/DDBJ whole genome shotgun (WGS) entry which is preliminary data.</text>
</comment>
<dbReference type="InterPro" id="IPR051393">
    <property type="entry name" value="ABC_transporter_permease"/>
</dbReference>
<reference evidence="9" key="1">
    <citation type="journal article" date="2014" name="Int. J. Syst. Evol. Microbiol.">
        <title>Complete genome sequence of Corynebacterium casei LMG S-19264T (=DSM 44701T), isolated from a smear-ripened cheese.</title>
        <authorList>
            <consortium name="US DOE Joint Genome Institute (JGI-PGF)"/>
            <person name="Walter F."/>
            <person name="Albersmeier A."/>
            <person name="Kalinowski J."/>
            <person name="Ruckert C."/>
        </authorList>
    </citation>
    <scope>NUCLEOTIDE SEQUENCE</scope>
    <source>
        <strain evidence="9">JCM 19831</strain>
    </source>
</reference>
<reference evidence="9" key="2">
    <citation type="submission" date="2020-09" db="EMBL/GenBank/DDBJ databases">
        <authorList>
            <person name="Sun Q."/>
            <person name="Ohkuma M."/>
        </authorList>
    </citation>
    <scope>NUCLEOTIDE SEQUENCE</scope>
    <source>
        <strain evidence="9">JCM 19831</strain>
    </source>
</reference>
<feature type="transmembrane region" description="Helical" evidence="7">
    <location>
        <begin position="262"/>
        <end position="284"/>
    </location>
</feature>
<evidence type="ECO:0000313" key="10">
    <source>
        <dbReference type="Proteomes" id="UP000642070"/>
    </source>
</evidence>
<keyword evidence="6 7" id="KW-0472">Membrane</keyword>
<dbReference type="GO" id="GO:0005886">
    <property type="term" value="C:plasma membrane"/>
    <property type="evidence" value="ECO:0007669"/>
    <property type="project" value="UniProtKB-SubCell"/>
</dbReference>
<evidence type="ECO:0000313" key="9">
    <source>
        <dbReference type="EMBL" id="GGM31639.1"/>
    </source>
</evidence>
<evidence type="ECO:0000256" key="1">
    <source>
        <dbReference type="ARBA" id="ARBA00004651"/>
    </source>
</evidence>
<keyword evidence="4 7" id="KW-0812">Transmembrane</keyword>
<comment type="subcellular location">
    <subcellularLocation>
        <location evidence="1 7">Cell membrane</location>
        <topology evidence="1 7">Multi-pass membrane protein</topology>
    </subcellularLocation>
</comment>
<evidence type="ECO:0000256" key="3">
    <source>
        <dbReference type="ARBA" id="ARBA00022475"/>
    </source>
</evidence>
<evidence type="ECO:0000256" key="5">
    <source>
        <dbReference type="ARBA" id="ARBA00022989"/>
    </source>
</evidence>
<sequence length="293" mass="32465">MTRKGYWPFLTPGLLLCTLVIAVPVLVTAGTSFTKWTGVGDPRWAGLANYDRLLHDENFWASFRNIAFLIVAMAVVPTLLGLFLAALLFDYVAPRLGPRIARALRSGLYLPQVLPLAVTGIVWGWILHPGYGALNSILDTVGLGSLSRNWLGDDRYALYTVMAVMVWVQLGYPVVMFMSGLQRVDPELYEAADLDGAGWWQRFTRIAVHQIRPEIYVVLITTTIAALKIFGQIFVLTRGGPGNATLVPSYFAYQNYFERADVGYGSAISTVLTIVIVALTFVFLRVQRRGDNA</sequence>
<keyword evidence="5 7" id="KW-1133">Transmembrane helix</keyword>
<keyword evidence="3" id="KW-1003">Cell membrane</keyword>
<dbReference type="RefSeq" id="WP_190251000.1">
    <property type="nucleotide sequence ID" value="NZ_BMPI01000015.1"/>
</dbReference>
<feature type="transmembrane region" description="Helical" evidence="7">
    <location>
        <begin position="66"/>
        <end position="88"/>
    </location>
</feature>
<feature type="transmembrane region" description="Helical" evidence="7">
    <location>
        <begin position="156"/>
        <end position="175"/>
    </location>
</feature>
<keyword evidence="10" id="KW-1185">Reference proteome</keyword>
<feature type="transmembrane region" description="Helical" evidence="7">
    <location>
        <begin position="108"/>
        <end position="126"/>
    </location>
</feature>
<dbReference type="InterPro" id="IPR035906">
    <property type="entry name" value="MetI-like_sf"/>
</dbReference>
<dbReference type="GO" id="GO:0055085">
    <property type="term" value="P:transmembrane transport"/>
    <property type="evidence" value="ECO:0007669"/>
    <property type="project" value="InterPro"/>
</dbReference>
<gene>
    <name evidence="9" type="ORF">GCM10007977_036050</name>
</gene>
<evidence type="ECO:0000256" key="2">
    <source>
        <dbReference type="ARBA" id="ARBA00022448"/>
    </source>
</evidence>
<organism evidence="9 10">
    <name type="scientific">Dactylosporangium sucinum</name>
    <dbReference type="NCBI Taxonomy" id="1424081"/>
    <lineage>
        <taxon>Bacteria</taxon>
        <taxon>Bacillati</taxon>
        <taxon>Actinomycetota</taxon>
        <taxon>Actinomycetes</taxon>
        <taxon>Micromonosporales</taxon>
        <taxon>Micromonosporaceae</taxon>
        <taxon>Dactylosporangium</taxon>
    </lineage>
</organism>
<dbReference type="EMBL" id="BMPI01000015">
    <property type="protein sequence ID" value="GGM31639.1"/>
    <property type="molecule type" value="Genomic_DNA"/>
</dbReference>
<feature type="transmembrane region" description="Helical" evidence="7">
    <location>
        <begin position="215"/>
        <end position="236"/>
    </location>
</feature>
<dbReference type="AlphaFoldDB" id="A0A917TPQ9"/>
<accession>A0A917TPQ9</accession>
<name>A0A917TPQ9_9ACTN</name>
<dbReference type="InterPro" id="IPR000515">
    <property type="entry name" value="MetI-like"/>
</dbReference>
<dbReference type="Pfam" id="PF00528">
    <property type="entry name" value="BPD_transp_1"/>
    <property type="match status" value="1"/>
</dbReference>
<evidence type="ECO:0000256" key="7">
    <source>
        <dbReference type="RuleBase" id="RU363032"/>
    </source>
</evidence>
<dbReference type="Proteomes" id="UP000642070">
    <property type="component" value="Unassembled WGS sequence"/>
</dbReference>
<dbReference type="CDD" id="cd06261">
    <property type="entry name" value="TM_PBP2"/>
    <property type="match status" value="1"/>
</dbReference>
<dbReference type="PANTHER" id="PTHR30193:SF37">
    <property type="entry name" value="INNER MEMBRANE ABC TRANSPORTER PERMEASE PROTEIN YCJO"/>
    <property type="match status" value="1"/>
</dbReference>